<dbReference type="Gene3D" id="3.20.20.70">
    <property type="entry name" value="Aldolase class I"/>
    <property type="match status" value="1"/>
</dbReference>
<dbReference type="InterPro" id="IPR013785">
    <property type="entry name" value="Aldolase_TIM"/>
</dbReference>
<keyword evidence="2 3" id="KW-0456">Lyase</keyword>
<evidence type="ECO:0000256" key="3">
    <source>
        <dbReference type="PIRNR" id="PIRNR001365"/>
    </source>
</evidence>
<keyword evidence="5" id="KW-1185">Reference proteome</keyword>
<comment type="similarity">
    <text evidence="1 3">Belongs to the DapA family.</text>
</comment>
<dbReference type="InterPro" id="IPR002220">
    <property type="entry name" value="DapA-like"/>
</dbReference>
<dbReference type="SUPFAM" id="SSF51569">
    <property type="entry name" value="Aldolase"/>
    <property type="match status" value="1"/>
</dbReference>
<dbReference type="Proteomes" id="UP001204621">
    <property type="component" value="Unassembled WGS sequence"/>
</dbReference>
<name>A0ABT2D064_9BURK</name>
<dbReference type="PRINTS" id="PR00146">
    <property type="entry name" value="DHPICSNTHASE"/>
</dbReference>
<organism evidence="4 5">
    <name type="scientific">Massilia terrae</name>
    <dbReference type="NCBI Taxonomy" id="1811224"/>
    <lineage>
        <taxon>Bacteria</taxon>
        <taxon>Pseudomonadati</taxon>
        <taxon>Pseudomonadota</taxon>
        <taxon>Betaproteobacteria</taxon>
        <taxon>Burkholderiales</taxon>
        <taxon>Oxalobacteraceae</taxon>
        <taxon>Telluria group</taxon>
        <taxon>Massilia</taxon>
    </lineage>
</organism>
<dbReference type="SMART" id="SM01130">
    <property type="entry name" value="DHDPS"/>
    <property type="match status" value="1"/>
</dbReference>
<evidence type="ECO:0000313" key="5">
    <source>
        <dbReference type="Proteomes" id="UP001204621"/>
    </source>
</evidence>
<reference evidence="4 5" key="1">
    <citation type="submission" date="2022-08" db="EMBL/GenBank/DDBJ databases">
        <title>Reclassification of Massilia species as members of the genera Telluria, Duganella, Pseudoduganella, Mokoshia gen. nov. and Zemynaea gen. nov. using orthogonal and non-orthogonal genome-based approaches.</title>
        <authorList>
            <person name="Bowman J.P."/>
        </authorList>
    </citation>
    <scope>NUCLEOTIDE SEQUENCE [LARGE SCALE GENOMIC DNA]</scope>
    <source>
        <strain evidence="4 5">JCM 31606</strain>
    </source>
</reference>
<gene>
    <name evidence="4" type="ORF">NX778_15400</name>
</gene>
<evidence type="ECO:0000256" key="2">
    <source>
        <dbReference type="ARBA" id="ARBA00023239"/>
    </source>
</evidence>
<dbReference type="EMBL" id="JANUGU010000005">
    <property type="protein sequence ID" value="MCS0659455.1"/>
    <property type="molecule type" value="Genomic_DNA"/>
</dbReference>
<proteinExistence type="inferred from homology"/>
<comment type="caution">
    <text evidence="4">The sequence shown here is derived from an EMBL/GenBank/DDBJ whole genome shotgun (WGS) entry which is preliminary data.</text>
</comment>
<accession>A0ABT2D064</accession>
<dbReference type="Pfam" id="PF00701">
    <property type="entry name" value="DHDPS"/>
    <property type="match status" value="1"/>
</dbReference>
<protein>
    <submittedName>
        <fullName evidence="4">Dihydrodipicolinate synthase family protein</fullName>
    </submittedName>
</protein>
<sequence>MKFSGLSAFPLTPMTEEGIDVSSFAVLVQRLAAAGVDSIGALGSTGSYAYLTREERARVARLAVDNAGGVPVMVGIGSLRTRDVLAHAEDAQRAGASAVLLAPVSYQKLSADEVYGLFEAVTRNLSVPLCVYDNPGATRFEFSDELHGRIAALPNVRSIKIPGVPADLEDAKARVERLRALVPEQVTIGVSGDAFGARGLAAGCGVWFSVIGGLFPKTALAITRAAQRGDVEEALRLSARLQPLWDLFAKCGGSLRAVAAAAEMLGLVKGPCLPLPLKAIQGADRERLAQLIRELELA</sequence>
<dbReference type="RefSeq" id="WP_258812645.1">
    <property type="nucleotide sequence ID" value="NZ_JANUGU010000005.1"/>
</dbReference>
<dbReference type="PIRSF" id="PIRSF001365">
    <property type="entry name" value="DHDPS"/>
    <property type="match status" value="1"/>
</dbReference>
<evidence type="ECO:0000256" key="1">
    <source>
        <dbReference type="ARBA" id="ARBA00007592"/>
    </source>
</evidence>
<dbReference type="CDD" id="cd00408">
    <property type="entry name" value="DHDPS-like"/>
    <property type="match status" value="1"/>
</dbReference>
<dbReference type="PANTHER" id="PTHR12128:SF66">
    <property type="entry name" value="4-HYDROXY-2-OXOGLUTARATE ALDOLASE, MITOCHONDRIAL"/>
    <property type="match status" value="1"/>
</dbReference>
<dbReference type="PANTHER" id="PTHR12128">
    <property type="entry name" value="DIHYDRODIPICOLINATE SYNTHASE"/>
    <property type="match status" value="1"/>
</dbReference>
<evidence type="ECO:0000313" key="4">
    <source>
        <dbReference type="EMBL" id="MCS0659455.1"/>
    </source>
</evidence>